<accession>A0ACB8G1S6</accession>
<evidence type="ECO:0000313" key="1">
    <source>
        <dbReference type="EMBL" id="KAH8013033.1"/>
    </source>
</evidence>
<sequence length="199" mass="23472">MELSYLLSEVTNILKGFDVSPQISEDDASDNKETNNKDASDPWTTTEEAFLQSRYTNTRLKEQLQCILNEVDNIRAKYWDSQRDVTALRAELRRIKKLEDRNVFLEAEIQAVRKKMEEEHVSESLEEEYLKKLKTDKEHLHRKMSKLSEESAALTESQQINHHEYLQLSCHVNKLRVSKFRTNKDSELKKCMQNSQSYE</sequence>
<dbReference type="EMBL" id="CM037615">
    <property type="protein sequence ID" value="KAH8013033.1"/>
    <property type="molecule type" value="Genomic_DNA"/>
</dbReference>
<proteinExistence type="predicted"/>
<name>A0ACB8G1S6_9SAUR</name>
<gene>
    <name evidence="1" type="ORF">K3G42_009216</name>
</gene>
<organism evidence="1 2">
    <name type="scientific">Sphaerodactylus townsendi</name>
    <dbReference type="NCBI Taxonomy" id="933632"/>
    <lineage>
        <taxon>Eukaryota</taxon>
        <taxon>Metazoa</taxon>
        <taxon>Chordata</taxon>
        <taxon>Craniata</taxon>
        <taxon>Vertebrata</taxon>
        <taxon>Euteleostomi</taxon>
        <taxon>Lepidosauria</taxon>
        <taxon>Squamata</taxon>
        <taxon>Bifurcata</taxon>
        <taxon>Gekkota</taxon>
        <taxon>Sphaerodactylidae</taxon>
        <taxon>Sphaerodactylus</taxon>
    </lineage>
</organism>
<keyword evidence="2" id="KW-1185">Reference proteome</keyword>
<comment type="caution">
    <text evidence="1">The sequence shown here is derived from an EMBL/GenBank/DDBJ whole genome shotgun (WGS) entry which is preliminary data.</text>
</comment>
<reference evidence="1" key="1">
    <citation type="submission" date="2021-08" db="EMBL/GenBank/DDBJ databases">
        <title>The first chromosome-level gecko genome reveals the dynamic sex chromosomes of Neotropical dwarf geckos (Sphaerodactylidae: Sphaerodactylus).</title>
        <authorList>
            <person name="Pinto B.J."/>
            <person name="Keating S.E."/>
            <person name="Gamble T."/>
        </authorList>
    </citation>
    <scope>NUCLEOTIDE SEQUENCE</scope>
    <source>
        <strain evidence="1">TG3544</strain>
    </source>
</reference>
<dbReference type="Proteomes" id="UP000827872">
    <property type="component" value="Linkage Group LG02"/>
</dbReference>
<evidence type="ECO:0000313" key="2">
    <source>
        <dbReference type="Proteomes" id="UP000827872"/>
    </source>
</evidence>
<protein>
    <submittedName>
        <fullName evidence="1">Uncharacterized protein</fullName>
    </submittedName>
</protein>